<dbReference type="EMBL" id="QSFP01000029">
    <property type="protein sequence ID" value="RHA64676.1"/>
    <property type="molecule type" value="Genomic_DNA"/>
</dbReference>
<dbReference type="GO" id="GO:0005886">
    <property type="term" value="C:plasma membrane"/>
    <property type="evidence" value="ECO:0007669"/>
    <property type="project" value="UniProtKB-SubCell"/>
</dbReference>
<dbReference type="PANTHER" id="PTHR30047">
    <property type="entry name" value="HIGH-AFFINITY CHOLINE TRANSPORT PROTEIN-RELATED"/>
    <property type="match status" value="1"/>
</dbReference>
<feature type="transmembrane region" description="Helical" evidence="8">
    <location>
        <begin position="477"/>
        <end position="495"/>
    </location>
</feature>
<evidence type="ECO:0000313" key="11">
    <source>
        <dbReference type="Proteomes" id="UP000283513"/>
    </source>
</evidence>
<protein>
    <submittedName>
        <fullName evidence="10">BCCT family transporter</fullName>
    </submittedName>
</protein>
<feature type="transmembrane region" description="Helical" evidence="8">
    <location>
        <begin position="142"/>
        <end position="161"/>
    </location>
</feature>
<dbReference type="Proteomes" id="UP000284465">
    <property type="component" value="Unassembled WGS sequence"/>
</dbReference>
<evidence type="ECO:0000256" key="7">
    <source>
        <dbReference type="ARBA" id="ARBA00023136"/>
    </source>
</evidence>
<evidence type="ECO:0000313" key="9">
    <source>
        <dbReference type="EMBL" id="RHA64676.1"/>
    </source>
</evidence>
<keyword evidence="7 8" id="KW-0472">Membrane</keyword>
<evidence type="ECO:0000313" key="10">
    <source>
        <dbReference type="EMBL" id="RHC13097.1"/>
    </source>
</evidence>
<evidence type="ECO:0000256" key="4">
    <source>
        <dbReference type="ARBA" id="ARBA00022475"/>
    </source>
</evidence>
<dbReference type="GO" id="GO:0022857">
    <property type="term" value="F:transmembrane transporter activity"/>
    <property type="evidence" value="ECO:0007669"/>
    <property type="project" value="InterPro"/>
</dbReference>
<dbReference type="EMBL" id="QSHO01000022">
    <property type="protein sequence ID" value="RHC13097.1"/>
    <property type="molecule type" value="Genomic_DNA"/>
</dbReference>
<dbReference type="Pfam" id="PF02028">
    <property type="entry name" value="BCCT"/>
    <property type="match status" value="1"/>
</dbReference>
<comment type="caution">
    <text evidence="10">The sequence shown here is derived from an EMBL/GenBank/DDBJ whole genome shotgun (WGS) entry which is preliminary data.</text>
</comment>
<dbReference type="AlphaFoldDB" id="A0A3R6APG3"/>
<evidence type="ECO:0000256" key="8">
    <source>
        <dbReference type="SAM" id="Phobius"/>
    </source>
</evidence>
<accession>A0A3R6APG3</accession>
<dbReference type="InterPro" id="IPR000060">
    <property type="entry name" value="BCCT_transptr"/>
</dbReference>
<proteinExistence type="inferred from homology"/>
<comment type="similarity">
    <text evidence="2">Belongs to the BCCT transporter (TC 2.A.15) family.</text>
</comment>
<feature type="transmembrane region" description="Helical" evidence="8">
    <location>
        <begin position="446"/>
        <end position="465"/>
    </location>
</feature>
<dbReference type="Proteomes" id="UP000283513">
    <property type="component" value="Unassembled WGS sequence"/>
</dbReference>
<gene>
    <name evidence="10" type="ORF">DW856_17795</name>
    <name evidence="9" type="ORF">DW927_17280</name>
</gene>
<sequence length="513" mass="58258">MKKKEREQIDWLITIVPFLLIISLFVLFIILPEQSNYILGRIRFFLGDTFGSYYIMIGIVFFCVSIYLAGSKYGNIILGTQGEKPKNSFFSWGAMMFTCGLAADILFYSFSEWMMYASDPHIIELGNIQKWAGIYPLFHWSFIPWSFYLVLAVAFGFMLHVRNRERQKYSEACRPILGKQTDGIGGRMIDLLAVFALIAGTATTFGIATPLISEILTDVFQIQLERTALNLIILIITCLIYTYSLLHGFHGISFLAKICIYMFFGILLYVLLFGGKTRYIIESGISSLGIMMQNFISLATDTDPLRTSYFPQNWTIYYWAYWMVWCVASPFFIGRISKGRSIRQVILGGYMFGAGSTMVSFIVLGNYSMEMQMSGTVDYVGEYNRTGDLYHIIVSIIKTLPGATIVLLAVVFTMIAFYATSFDSIALIASCYSYRKLDGQKQPHKVVQLIWCILLILFPIALLFTNSSMSNLQSVSIIAAFPIGMVMILIVISFFKDVEKYKKDLDNSQKQTK</sequence>
<evidence type="ECO:0000313" key="12">
    <source>
        <dbReference type="Proteomes" id="UP000284465"/>
    </source>
</evidence>
<feature type="transmembrane region" description="Helical" evidence="8">
    <location>
        <begin position="12"/>
        <end position="31"/>
    </location>
</feature>
<feature type="transmembrane region" description="Helical" evidence="8">
    <location>
        <begin position="51"/>
        <end position="69"/>
    </location>
</feature>
<keyword evidence="6 8" id="KW-1133">Transmembrane helix</keyword>
<evidence type="ECO:0000256" key="1">
    <source>
        <dbReference type="ARBA" id="ARBA00004651"/>
    </source>
</evidence>
<feature type="transmembrane region" description="Helical" evidence="8">
    <location>
        <begin position="228"/>
        <end position="246"/>
    </location>
</feature>
<evidence type="ECO:0000256" key="5">
    <source>
        <dbReference type="ARBA" id="ARBA00022692"/>
    </source>
</evidence>
<evidence type="ECO:0000256" key="3">
    <source>
        <dbReference type="ARBA" id="ARBA00022448"/>
    </source>
</evidence>
<evidence type="ECO:0000256" key="2">
    <source>
        <dbReference type="ARBA" id="ARBA00005658"/>
    </source>
</evidence>
<keyword evidence="5 8" id="KW-0812">Transmembrane</keyword>
<evidence type="ECO:0000256" key="6">
    <source>
        <dbReference type="ARBA" id="ARBA00022989"/>
    </source>
</evidence>
<feature type="transmembrane region" description="Helical" evidence="8">
    <location>
        <begin position="252"/>
        <end position="272"/>
    </location>
</feature>
<feature type="transmembrane region" description="Helical" evidence="8">
    <location>
        <begin position="316"/>
        <end position="333"/>
    </location>
</feature>
<feature type="transmembrane region" description="Helical" evidence="8">
    <location>
        <begin position="345"/>
        <end position="364"/>
    </location>
</feature>
<organism evidence="10 11">
    <name type="scientific">Roseburia intestinalis</name>
    <dbReference type="NCBI Taxonomy" id="166486"/>
    <lineage>
        <taxon>Bacteria</taxon>
        <taxon>Bacillati</taxon>
        <taxon>Bacillota</taxon>
        <taxon>Clostridia</taxon>
        <taxon>Lachnospirales</taxon>
        <taxon>Lachnospiraceae</taxon>
        <taxon>Roseburia</taxon>
    </lineage>
</organism>
<name>A0A3R6APG3_9FIRM</name>
<dbReference type="PANTHER" id="PTHR30047:SF7">
    <property type="entry name" value="HIGH-AFFINITY CHOLINE TRANSPORT PROTEIN"/>
    <property type="match status" value="1"/>
</dbReference>
<keyword evidence="4" id="KW-1003">Cell membrane</keyword>
<comment type="subcellular location">
    <subcellularLocation>
        <location evidence="1">Cell membrane</location>
        <topology evidence="1">Multi-pass membrane protein</topology>
    </subcellularLocation>
</comment>
<keyword evidence="3" id="KW-0813">Transport</keyword>
<feature type="transmembrane region" description="Helical" evidence="8">
    <location>
        <begin position="89"/>
        <end position="110"/>
    </location>
</feature>
<dbReference type="RefSeq" id="WP_118210805.1">
    <property type="nucleotide sequence ID" value="NZ_JBGKEX010000003.1"/>
</dbReference>
<reference evidence="11 12" key="1">
    <citation type="submission" date="2018-08" db="EMBL/GenBank/DDBJ databases">
        <title>A genome reference for cultivated species of the human gut microbiota.</title>
        <authorList>
            <person name="Zou Y."/>
            <person name="Xue W."/>
            <person name="Luo G."/>
        </authorList>
    </citation>
    <scope>NUCLEOTIDE SEQUENCE [LARGE SCALE GENOMIC DNA]</scope>
    <source>
        <strain evidence="10 11">AM37-1AC</strain>
        <strain evidence="9 12">AM43-11</strain>
    </source>
</reference>